<dbReference type="AlphaFoldDB" id="A0A225V368"/>
<protein>
    <submittedName>
        <fullName evidence="1">Uncharacterized protein</fullName>
    </submittedName>
</protein>
<organism evidence="1 2">
    <name type="scientific">Phytophthora megakarya</name>
    <dbReference type="NCBI Taxonomy" id="4795"/>
    <lineage>
        <taxon>Eukaryota</taxon>
        <taxon>Sar</taxon>
        <taxon>Stramenopiles</taxon>
        <taxon>Oomycota</taxon>
        <taxon>Peronosporomycetes</taxon>
        <taxon>Peronosporales</taxon>
        <taxon>Peronosporaceae</taxon>
        <taxon>Phytophthora</taxon>
    </lineage>
</organism>
<dbReference type="STRING" id="4795.A0A225V368"/>
<dbReference type="Proteomes" id="UP000198211">
    <property type="component" value="Unassembled WGS sequence"/>
</dbReference>
<comment type="caution">
    <text evidence="1">The sequence shown here is derived from an EMBL/GenBank/DDBJ whole genome shotgun (WGS) entry which is preliminary data.</text>
</comment>
<dbReference type="EMBL" id="NBNE01008381">
    <property type="protein sequence ID" value="OWY99543.1"/>
    <property type="molecule type" value="Genomic_DNA"/>
</dbReference>
<keyword evidence="2" id="KW-1185">Reference proteome</keyword>
<name>A0A225V368_9STRA</name>
<gene>
    <name evidence="1" type="ORF">PHMEG_00029438</name>
</gene>
<evidence type="ECO:0000313" key="1">
    <source>
        <dbReference type="EMBL" id="OWY99543.1"/>
    </source>
</evidence>
<reference evidence="2" key="1">
    <citation type="submission" date="2017-03" db="EMBL/GenBank/DDBJ databases">
        <title>Phytopthora megakarya and P. palmivora, two closely related causual agents of cacao black pod achieved similar genome size and gene model numbers by different mechanisms.</title>
        <authorList>
            <person name="Ali S."/>
            <person name="Shao J."/>
            <person name="Larry D.J."/>
            <person name="Kronmiller B."/>
            <person name="Shen D."/>
            <person name="Strem M.D."/>
            <person name="Melnick R.L."/>
            <person name="Guiltinan M.J."/>
            <person name="Tyler B.M."/>
            <person name="Meinhardt L.W."/>
            <person name="Bailey B.A."/>
        </authorList>
    </citation>
    <scope>NUCLEOTIDE SEQUENCE [LARGE SCALE GENOMIC DNA]</scope>
    <source>
        <strain evidence="2">zdho120</strain>
    </source>
</reference>
<proteinExistence type="predicted"/>
<evidence type="ECO:0000313" key="2">
    <source>
        <dbReference type="Proteomes" id="UP000198211"/>
    </source>
</evidence>
<sequence length="91" mass="10301">MSKLKPSVSSKPPSRKTPFQPVHAIQYGLAVVMRDTHGLVCCVRCQMASSFCLSRISIRLLIVLYESSISRFRSKSAAIFQPKQFDQLNKR</sequence>
<accession>A0A225V368</accession>
<dbReference type="OrthoDB" id="79020at2759"/>